<dbReference type="RefSeq" id="WP_112331921.1">
    <property type="nucleotide sequence ID" value="NZ_JADPHD010000004.1"/>
</dbReference>
<organism evidence="1 2">
    <name type="scientific">Hydrogeniiclostridium mannosilyticum</name>
    <dbReference type="NCBI Taxonomy" id="2764322"/>
    <lineage>
        <taxon>Bacteria</taxon>
        <taxon>Bacillati</taxon>
        <taxon>Bacillota</taxon>
        <taxon>Clostridia</taxon>
        <taxon>Eubacteriales</taxon>
        <taxon>Acutalibacteraceae</taxon>
        <taxon>Hydrogeniiclostridium</taxon>
    </lineage>
</organism>
<evidence type="ECO:0000313" key="1">
    <source>
        <dbReference type="EMBL" id="RAQ30726.1"/>
    </source>
</evidence>
<proteinExistence type="predicted"/>
<evidence type="ECO:0000313" key="2">
    <source>
        <dbReference type="Proteomes" id="UP000249377"/>
    </source>
</evidence>
<reference evidence="1 2" key="1">
    <citation type="submission" date="2018-06" db="EMBL/GenBank/DDBJ databases">
        <title>Noncontiguous genome sequence of Ruminococcaceae bacterium ASD2818.</title>
        <authorList>
            <person name="Chaplin A.V."/>
            <person name="Sokolova S.R."/>
            <person name="Kochetkova T.O."/>
            <person name="Goltsov A.Y."/>
            <person name="Trofimov D.Y."/>
            <person name="Efimov B.A."/>
        </authorList>
    </citation>
    <scope>NUCLEOTIDE SEQUENCE [LARGE SCALE GENOMIC DNA]</scope>
    <source>
        <strain evidence="1 2">ASD2818</strain>
    </source>
</reference>
<dbReference type="Proteomes" id="UP000249377">
    <property type="component" value="Unassembled WGS sequence"/>
</dbReference>
<keyword evidence="2" id="KW-1185">Reference proteome</keyword>
<gene>
    <name evidence="1" type="ORF">DPQ25_04380</name>
</gene>
<sequence length="236" mass="27524">MREDICSIPIGELFGPKKGCPFCRMDAMLESRLAEYITGAAMMEPDVRIETNRLGFCAHHFDKICEVGNRLSIALILESHLHELEEREFPAKMPRLPRRRRGEEGGAAAETCFICENMEKNRRHLMDIAVKMWQEDEDFRALYAGQEFICLPHFRRLLQEADRMPKRTAPAFAQETRRLSQAYLQAVQKDVTHFCRMFDYRNNGGDWGNSKDSIERAISYLTGRLYLKEEKEPKKE</sequence>
<protein>
    <recommendedName>
        <fullName evidence="3">ABC transporter substrate-binding protein</fullName>
    </recommendedName>
</protein>
<dbReference type="Pfam" id="PF19538">
    <property type="entry name" value="DUF6062"/>
    <property type="match status" value="1"/>
</dbReference>
<dbReference type="AlphaFoldDB" id="A0A328UGG2"/>
<dbReference type="InterPro" id="IPR045706">
    <property type="entry name" value="DUF6062"/>
</dbReference>
<name>A0A328UGG2_9FIRM</name>
<dbReference type="EMBL" id="QLYR01000001">
    <property type="protein sequence ID" value="RAQ30726.1"/>
    <property type="molecule type" value="Genomic_DNA"/>
</dbReference>
<comment type="caution">
    <text evidence="1">The sequence shown here is derived from an EMBL/GenBank/DDBJ whole genome shotgun (WGS) entry which is preliminary data.</text>
</comment>
<evidence type="ECO:0008006" key="3">
    <source>
        <dbReference type="Google" id="ProtNLM"/>
    </source>
</evidence>
<accession>A0A328UGG2</accession>